<accession>A0A1N7LPY6</accession>
<dbReference type="Gene3D" id="3.40.50.720">
    <property type="entry name" value="NAD(P)-binding Rossmann-like Domain"/>
    <property type="match status" value="1"/>
</dbReference>
<gene>
    <name evidence="11" type="ORF">SAMN05421779_103485</name>
</gene>
<dbReference type="EMBL" id="FTOA01000003">
    <property type="protein sequence ID" value="SIS75923.1"/>
    <property type="molecule type" value="Genomic_DNA"/>
</dbReference>
<dbReference type="SUPFAM" id="SSF51735">
    <property type="entry name" value="NAD(P)-binding Rossmann-fold domains"/>
    <property type="match status" value="1"/>
</dbReference>
<dbReference type="EC" id="1.1.1.133" evidence="3"/>
<evidence type="ECO:0000313" key="12">
    <source>
        <dbReference type="Proteomes" id="UP000185678"/>
    </source>
</evidence>
<evidence type="ECO:0000256" key="4">
    <source>
        <dbReference type="ARBA" id="ARBA00017099"/>
    </source>
</evidence>
<comment type="pathway">
    <text evidence="1">Carbohydrate biosynthesis; dTDP-L-rhamnose biosynthesis.</text>
</comment>
<protein>
    <recommendedName>
        <fullName evidence="4">dTDP-4-dehydrorhamnose reductase</fullName>
        <ecNumber evidence="3">1.1.1.133</ecNumber>
    </recommendedName>
    <alternativeName>
        <fullName evidence="7">dTDP-4-keto-L-rhamnose reductase</fullName>
    </alternativeName>
    <alternativeName>
        <fullName evidence="6">dTDP-6-deoxy-L-lyxo-4-hexulose reductase</fullName>
    </alternativeName>
    <alternativeName>
        <fullName evidence="8">dTDP-6-deoxy-L-mannose dehydrogenase</fullName>
    </alternativeName>
    <alternativeName>
        <fullName evidence="5">dTDP-L-rhamnose synthase</fullName>
    </alternativeName>
</protein>
<name>A0A1N7LPY6_9PROT</name>
<evidence type="ECO:0000256" key="5">
    <source>
        <dbReference type="ARBA" id="ARBA00029600"/>
    </source>
</evidence>
<dbReference type="Gene3D" id="3.90.25.10">
    <property type="entry name" value="UDP-galactose 4-epimerase, domain 1"/>
    <property type="match status" value="1"/>
</dbReference>
<evidence type="ECO:0000259" key="10">
    <source>
        <dbReference type="Pfam" id="PF04321"/>
    </source>
</evidence>
<evidence type="ECO:0000256" key="1">
    <source>
        <dbReference type="ARBA" id="ARBA00004781"/>
    </source>
</evidence>
<dbReference type="OrthoDB" id="9803892at2"/>
<dbReference type="InterPro" id="IPR005913">
    <property type="entry name" value="dTDP_dehydrorham_reduct"/>
</dbReference>
<dbReference type="UniPathway" id="UPA00124"/>
<dbReference type="Pfam" id="PF04321">
    <property type="entry name" value="RmlD_sub_bind"/>
    <property type="match status" value="1"/>
</dbReference>
<keyword evidence="12" id="KW-1185">Reference proteome</keyword>
<reference evidence="11 12" key="1">
    <citation type="submission" date="2017-01" db="EMBL/GenBank/DDBJ databases">
        <authorList>
            <person name="Mah S.A."/>
            <person name="Swanson W.J."/>
            <person name="Moy G.W."/>
            <person name="Vacquier V.D."/>
        </authorList>
    </citation>
    <scope>NUCLEOTIDE SEQUENCE [LARGE SCALE GENOMIC DNA]</scope>
    <source>
        <strain evidence="11 12">DSM 11589</strain>
    </source>
</reference>
<comment type="catalytic activity">
    <reaction evidence="9">
        <text>dTDP-beta-L-rhamnose + NADP(+) = dTDP-4-dehydro-beta-L-rhamnose + NADPH + H(+)</text>
        <dbReference type="Rhea" id="RHEA:21796"/>
        <dbReference type="ChEBI" id="CHEBI:15378"/>
        <dbReference type="ChEBI" id="CHEBI:57510"/>
        <dbReference type="ChEBI" id="CHEBI:57783"/>
        <dbReference type="ChEBI" id="CHEBI:58349"/>
        <dbReference type="ChEBI" id="CHEBI:62830"/>
        <dbReference type="EC" id="1.1.1.133"/>
    </reaction>
</comment>
<organism evidence="11 12">
    <name type="scientific">Insolitispirillum peregrinum</name>
    <dbReference type="NCBI Taxonomy" id="80876"/>
    <lineage>
        <taxon>Bacteria</taxon>
        <taxon>Pseudomonadati</taxon>
        <taxon>Pseudomonadota</taxon>
        <taxon>Alphaproteobacteria</taxon>
        <taxon>Rhodospirillales</taxon>
        <taxon>Novispirillaceae</taxon>
        <taxon>Insolitispirillum</taxon>
    </lineage>
</organism>
<dbReference type="Proteomes" id="UP000185678">
    <property type="component" value="Unassembled WGS sequence"/>
</dbReference>
<evidence type="ECO:0000256" key="3">
    <source>
        <dbReference type="ARBA" id="ARBA00012929"/>
    </source>
</evidence>
<dbReference type="PANTHER" id="PTHR10491:SF4">
    <property type="entry name" value="METHIONINE ADENOSYLTRANSFERASE 2 SUBUNIT BETA"/>
    <property type="match status" value="1"/>
</dbReference>
<dbReference type="GO" id="GO:0019305">
    <property type="term" value="P:dTDP-rhamnose biosynthetic process"/>
    <property type="evidence" value="ECO:0007669"/>
    <property type="project" value="UniProtKB-UniPathway"/>
</dbReference>
<evidence type="ECO:0000256" key="7">
    <source>
        <dbReference type="ARBA" id="ARBA00033299"/>
    </source>
</evidence>
<evidence type="ECO:0000256" key="2">
    <source>
        <dbReference type="ARBA" id="ARBA00010944"/>
    </source>
</evidence>
<dbReference type="InterPro" id="IPR029903">
    <property type="entry name" value="RmlD-like-bd"/>
</dbReference>
<feature type="domain" description="RmlD-like substrate binding" evidence="10">
    <location>
        <begin position="1"/>
        <end position="275"/>
    </location>
</feature>
<evidence type="ECO:0000256" key="6">
    <source>
        <dbReference type="ARBA" id="ARBA00030715"/>
    </source>
</evidence>
<dbReference type="STRING" id="80876.SAMN05421779_103485"/>
<proteinExistence type="inferred from homology"/>
<evidence type="ECO:0000256" key="9">
    <source>
        <dbReference type="ARBA" id="ARBA00048200"/>
    </source>
</evidence>
<comment type="similarity">
    <text evidence="2">Belongs to the dTDP-4-dehydrorhamnose reductase family.</text>
</comment>
<dbReference type="InterPro" id="IPR036291">
    <property type="entry name" value="NAD(P)-bd_dom_sf"/>
</dbReference>
<dbReference type="RefSeq" id="WP_076400190.1">
    <property type="nucleotide sequence ID" value="NZ_FTOA01000003.1"/>
</dbReference>
<dbReference type="PROSITE" id="PS00061">
    <property type="entry name" value="ADH_SHORT"/>
    <property type="match status" value="1"/>
</dbReference>
<dbReference type="InterPro" id="IPR020904">
    <property type="entry name" value="Sc_DH/Rdtase_CS"/>
</dbReference>
<sequence length="286" mass="30972">MHILLFGGTGCVGTALDDVCAQAGVRLTAPGREQVDVTNQRQLQDCVRDTRANVVVDCTALVGINPCEQHPETAFLMHAVKTHWLLTASRDVGSAFVFTSSHAVFDGCSDQPYDETSPPRATSAYAASKLAGEQMTLALHPRGYVVRFPTLFGRRRNQALGFVDKMAVMLLQGKSPTVAADKIDSPTYALDAAGALLETLGQGTPGLYHLCNAGQTSYHGLICRLRDRLGLSQEIGAGKDADFPALAPKPLRTAMVSLRRPPLRRWEDALDDWIATDRTALQELAR</sequence>
<dbReference type="AlphaFoldDB" id="A0A1N7LPY6"/>
<evidence type="ECO:0000256" key="8">
    <source>
        <dbReference type="ARBA" id="ARBA00033463"/>
    </source>
</evidence>
<evidence type="ECO:0000313" key="11">
    <source>
        <dbReference type="EMBL" id="SIS75923.1"/>
    </source>
</evidence>
<dbReference type="PANTHER" id="PTHR10491">
    <property type="entry name" value="DTDP-4-DEHYDRORHAMNOSE REDUCTASE"/>
    <property type="match status" value="1"/>
</dbReference>
<dbReference type="GO" id="GO:0008831">
    <property type="term" value="F:dTDP-4-dehydrorhamnose reductase activity"/>
    <property type="evidence" value="ECO:0007669"/>
    <property type="project" value="UniProtKB-EC"/>
</dbReference>